<feature type="transmembrane region" description="Helical" evidence="1">
    <location>
        <begin position="252"/>
        <end position="275"/>
    </location>
</feature>
<keyword evidence="1" id="KW-0812">Transmembrane</keyword>
<dbReference type="AlphaFoldDB" id="A0A841BVE3"/>
<accession>A0A841BVE3</accession>
<keyword evidence="1" id="KW-0472">Membrane</keyword>
<comment type="caution">
    <text evidence="4">The sequence shown here is derived from an EMBL/GenBank/DDBJ whole genome shotgun (WGS) entry which is preliminary data.</text>
</comment>
<dbReference type="InterPro" id="IPR002656">
    <property type="entry name" value="Acyl_transf_3_dom"/>
</dbReference>
<feature type="transmembrane region" description="Helical" evidence="1">
    <location>
        <begin position="383"/>
        <end position="406"/>
    </location>
</feature>
<feature type="domain" description="Acyltransferase 3" evidence="2">
    <location>
        <begin position="9"/>
        <end position="359"/>
    </location>
</feature>
<dbReference type="GO" id="GO:0016020">
    <property type="term" value="C:membrane"/>
    <property type="evidence" value="ECO:0007669"/>
    <property type="project" value="TreeGrafter"/>
</dbReference>
<dbReference type="PANTHER" id="PTHR23028">
    <property type="entry name" value="ACETYLTRANSFERASE"/>
    <property type="match status" value="1"/>
</dbReference>
<feature type="transmembrane region" description="Helical" evidence="1">
    <location>
        <begin position="75"/>
        <end position="95"/>
    </location>
</feature>
<name>A0A841BVE3_9ACTN</name>
<dbReference type="Pfam" id="PF01757">
    <property type="entry name" value="Acyl_transf_3"/>
    <property type="match status" value="1"/>
</dbReference>
<dbReference type="InterPro" id="IPR043968">
    <property type="entry name" value="SGNH"/>
</dbReference>
<organism evidence="4 5">
    <name type="scientific">Allocatelliglobosispora scoriae</name>
    <dbReference type="NCBI Taxonomy" id="643052"/>
    <lineage>
        <taxon>Bacteria</taxon>
        <taxon>Bacillati</taxon>
        <taxon>Actinomycetota</taxon>
        <taxon>Actinomycetes</taxon>
        <taxon>Micromonosporales</taxon>
        <taxon>Micromonosporaceae</taxon>
        <taxon>Allocatelliglobosispora</taxon>
    </lineage>
</organism>
<feature type="transmembrane region" description="Helical" evidence="1">
    <location>
        <begin position="12"/>
        <end position="28"/>
    </location>
</feature>
<keyword evidence="1" id="KW-1133">Transmembrane helix</keyword>
<proteinExistence type="predicted"/>
<feature type="transmembrane region" description="Helical" evidence="1">
    <location>
        <begin position="147"/>
        <end position="163"/>
    </location>
</feature>
<evidence type="ECO:0000256" key="1">
    <source>
        <dbReference type="SAM" id="Phobius"/>
    </source>
</evidence>
<sequence>MSRHPFRTDIEGLRAVALLTVLGFHASVPLLTGGYIGVDVFFVISGFLITGLLLRQLREDGRISLAEFYARRARRILPAAAVVLVATGVASWLLLPPLRQRDVAWDVIAAAANVGNWRFIAAQTDYLAAGQAHSPLLHYWSLAVEEQFYLIWAPLLLLVALAFRRRIAIPIVMGLVTAGSFALSLHWTQTSEPLAYLASPARAWQFGLGGLAAAAVAWSRSAPGSRSASRSRPAPWSRFAAKRGLGAGNGHALLQNVTGVAGVLAIGVSAVAFTAETAFPGTAALLPTLGAVGVVLAGPLSAVGRALSIGWVRRIGRLSFAWYLWHWPVLVLTEARLGEQPWPVKLALVLASALPAWITMRLVERPLRFSAVVSALPRRGLSIGLTSIVAPLVVALLLGTAALNALKSSPPQAAVNALTGALDGPNLTVTPILTGVYPGPLQARDDLPPVGDCQVDPAATTSPACRFVTPSAAPADRIVLFGDSHAAQWYPAAERIAAARGWAVEVLTKSGCPIATLEITNPQLGRAYHECDEWRENALRRIESGPAPKLVVVSSLNRYEGDPVALLAAWDGPMRRLTATGAPVVYLRDTPFPATDVPTCLSGHIAAPQECAFARSSGLWTDPLADQILAGKRPGAYVVSVDDVLCPTPSCPTVLDGVLLYRDDAHLTNTAATLLAPRIEQTLIKYGVLPGRLA</sequence>
<gene>
    <name evidence="4" type="ORF">F4553_004815</name>
</gene>
<feature type="transmembrane region" description="Helical" evidence="1">
    <location>
        <begin position="281"/>
        <end position="303"/>
    </location>
</feature>
<dbReference type="Pfam" id="PF19040">
    <property type="entry name" value="SGNH"/>
    <property type="match status" value="1"/>
</dbReference>
<dbReference type="GO" id="GO:0009103">
    <property type="term" value="P:lipopolysaccharide biosynthetic process"/>
    <property type="evidence" value="ECO:0007669"/>
    <property type="project" value="TreeGrafter"/>
</dbReference>
<feature type="transmembrane region" description="Helical" evidence="1">
    <location>
        <begin position="203"/>
        <end position="222"/>
    </location>
</feature>
<keyword evidence="5" id="KW-1185">Reference proteome</keyword>
<evidence type="ECO:0000259" key="2">
    <source>
        <dbReference type="Pfam" id="PF01757"/>
    </source>
</evidence>
<feature type="transmembrane region" description="Helical" evidence="1">
    <location>
        <begin position="34"/>
        <end position="54"/>
    </location>
</feature>
<evidence type="ECO:0000313" key="4">
    <source>
        <dbReference type="EMBL" id="MBB5871436.1"/>
    </source>
</evidence>
<evidence type="ECO:0000313" key="5">
    <source>
        <dbReference type="Proteomes" id="UP000587527"/>
    </source>
</evidence>
<dbReference type="RefSeq" id="WP_184839482.1">
    <property type="nucleotide sequence ID" value="NZ_JACHMN010000002.1"/>
</dbReference>
<reference evidence="4 5" key="1">
    <citation type="submission" date="2020-08" db="EMBL/GenBank/DDBJ databases">
        <title>Sequencing the genomes of 1000 actinobacteria strains.</title>
        <authorList>
            <person name="Klenk H.-P."/>
        </authorList>
    </citation>
    <scope>NUCLEOTIDE SEQUENCE [LARGE SCALE GENOMIC DNA]</scope>
    <source>
        <strain evidence="4 5">DSM 45362</strain>
    </source>
</reference>
<dbReference type="EMBL" id="JACHMN010000002">
    <property type="protein sequence ID" value="MBB5871436.1"/>
    <property type="molecule type" value="Genomic_DNA"/>
</dbReference>
<feature type="domain" description="SGNH" evidence="3">
    <location>
        <begin position="453"/>
        <end position="681"/>
    </location>
</feature>
<dbReference type="InterPro" id="IPR050879">
    <property type="entry name" value="Acyltransferase_3"/>
</dbReference>
<feature type="transmembrane region" description="Helical" evidence="1">
    <location>
        <begin position="170"/>
        <end position="188"/>
    </location>
</feature>
<dbReference type="Proteomes" id="UP000587527">
    <property type="component" value="Unassembled WGS sequence"/>
</dbReference>
<dbReference type="GO" id="GO:0016747">
    <property type="term" value="F:acyltransferase activity, transferring groups other than amino-acyl groups"/>
    <property type="evidence" value="ECO:0007669"/>
    <property type="project" value="InterPro"/>
</dbReference>
<protein>
    <submittedName>
        <fullName evidence="4">Peptidoglycan/LPS O-acetylase OafA/YrhL</fullName>
    </submittedName>
</protein>
<evidence type="ECO:0000259" key="3">
    <source>
        <dbReference type="Pfam" id="PF19040"/>
    </source>
</evidence>
<dbReference type="PANTHER" id="PTHR23028:SF53">
    <property type="entry name" value="ACYL_TRANSF_3 DOMAIN-CONTAINING PROTEIN"/>
    <property type="match status" value="1"/>
</dbReference>